<gene>
    <name evidence="2" type="ORF">CEY15_13235</name>
</gene>
<evidence type="ECO:0000313" key="3">
    <source>
        <dbReference type="Proteomes" id="UP000218810"/>
    </source>
</evidence>
<dbReference type="SUPFAM" id="SSF54427">
    <property type="entry name" value="NTF2-like"/>
    <property type="match status" value="1"/>
</dbReference>
<evidence type="ECO:0000259" key="1">
    <source>
        <dbReference type="Pfam" id="PF12680"/>
    </source>
</evidence>
<dbReference type="Proteomes" id="UP000218810">
    <property type="component" value="Unassembled WGS sequence"/>
</dbReference>
<keyword evidence="3" id="KW-1185">Reference proteome</keyword>
<dbReference type="AlphaFoldDB" id="A0A2A2WMQ1"/>
<protein>
    <recommendedName>
        <fullName evidence="1">SnoaL-like domain-containing protein</fullName>
    </recommendedName>
</protein>
<dbReference type="Gene3D" id="3.10.450.50">
    <property type="match status" value="1"/>
</dbReference>
<feature type="domain" description="SnoaL-like" evidence="1">
    <location>
        <begin position="31"/>
        <end position="118"/>
    </location>
</feature>
<proteinExistence type="predicted"/>
<evidence type="ECO:0000313" key="2">
    <source>
        <dbReference type="EMBL" id="PAY22496.1"/>
    </source>
</evidence>
<dbReference type="Pfam" id="PF12680">
    <property type="entry name" value="SnoaL_2"/>
    <property type="match status" value="1"/>
</dbReference>
<organism evidence="2 3">
    <name type="scientific">Dietzia natronolimnaea</name>
    <dbReference type="NCBI Taxonomy" id="161920"/>
    <lineage>
        <taxon>Bacteria</taxon>
        <taxon>Bacillati</taxon>
        <taxon>Actinomycetota</taxon>
        <taxon>Actinomycetes</taxon>
        <taxon>Mycobacteriales</taxon>
        <taxon>Dietziaceae</taxon>
        <taxon>Dietzia</taxon>
    </lineage>
</organism>
<dbReference type="InterPro" id="IPR037401">
    <property type="entry name" value="SnoaL-like"/>
</dbReference>
<dbReference type="EMBL" id="NTGA01000023">
    <property type="protein sequence ID" value="PAY22496.1"/>
    <property type="molecule type" value="Genomic_DNA"/>
</dbReference>
<comment type="caution">
    <text evidence="2">The sequence shown here is derived from an EMBL/GenBank/DDBJ whole genome shotgun (WGS) entry which is preliminary data.</text>
</comment>
<dbReference type="RefSeq" id="WP_095718850.1">
    <property type="nucleotide sequence ID" value="NZ_NTGA01000023.1"/>
</dbReference>
<name>A0A2A2WMQ1_9ACTN</name>
<reference evidence="3" key="1">
    <citation type="submission" date="2017-09" db="EMBL/GenBank/DDBJ databases">
        <authorList>
            <person name="Zhang Y."/>
            <person name="Huang X."/>
            <person name="Liu J."/>
            <person name="Lu L."/>
            <person name="Peng K."/>
        </authorList>
    </citation>
    <scope>NUCLEOTIDE SEQUENCE [LARGE SCALE GENOMIC DNA]</scope>
    <source>
        <strain evidence="3">S-XJ-1</strain>
    </source>
</reference>
<dbReference type="OrthoDB" id="5732163at2"/>
<accession>A0A2A2WMQ1</accession>
<sequence>MSNPYLDAGGMYRPLEMSEAASASPAYAAARRSWAATNAGDRDAWIAGWNPEGTIEDPVGPSMFDAEGIGHTGTERLLEFWEKAVATPDHIEFRFDRGIAAGDELLCVGTMRTHMGSSIMEIDIAVDYRVDSQGQLVNLRAFWEQDVAMASGLRPLTDDDRAAIAGAVKKDV</sequence>
<dbReference type="InterPro" id="IPR032710">
    <property type="entry name" value="NTF2-like_dom_sf"/>
</dbReference>